<dbReference type="PANTHER" id="PTHR45436:SF5">
    <property type="entry name" value="SENSOR HISTIDINE KINASE TRCS"/>
    <property type="match status" value="1"/>
</dbReference>
<evidence type="ECO:0000313" key="12">
    <source>
        <dbReference type="Proteomes" id="UP000003856"/>
    </source>
</evidence>
<dbReference type="Pfam" id="PF02518">
    <property type="entry name" value="HATPase_c"/>
    <property type="match status" value="1"/>
</dbReference>
<evidence type="ECO:0000256" key="5">
    <source>
        <dbReference type="ARBA" id="ARBA00022679"/>
    </source>
</evidence>
<organism evidence="11 12">
    <name type="scientific">Acidovorax delafieldii 2AN</name>
    <dbReference type="NCBI Taxonomy" id="573060"/>
    <lineage>
        <taxon>Bacteria</taxon>
        <taxon>Pseudomonadati</taxon>
        <taxon>Pseudomonadota</taxon>
        <taxon>Betaproteobacteria</taxon>
        <taxon>Burkholderiales</taxon>
        <taxon>Comamonadaceae</taxon>
        <taxon>Acidovorax</taxon>
    </lineage>
</organism>
<protein>
    <recommendedName>
        <fullName evidence="3">histidine kinase</fullName>
        <ecNumber evidence="3">2.7.13.3</ecNumber>
    </recommendedName>
</protein>
<dbReference type="SUPFAM" id="SSF55874">
    <property type="entry name" value="ATPase domain of HSP90 chaperone/DNA topoisomerase II/histidine kinase"/>
    <property type="match status" value="1"/>
</dbReference>
<keyword evidence="8" id="KW-1133">Transmembrane helix</keyword>
<dbReference type="PANTHER" id="PTHR45436">
    <property type="entry name" value="SENSOR HISTIDINE KINASE YKOH"/>
    <property type="match status" value="1"/>
</dbReference>
<feature type="domain" description="Histidine kinase" evidence="10">
    <location>
        <begin position="1"/>
        <end position="116"/>
    </location>
</feature>
<dbReference type="Proteomes" id="UP000003856">
    <property type="component" value="Unassembled WGS sequence"/>
</dbReference>
<dbReference type="GO" id="GO:0005886">
    <property type="term" value="C:plasma membrane"/>
    <property type="evidence" value="ECO:0007669"/>
    <property type="project" value="TreeGrafter"/>
</dbReference>
<evidence type="ECO:0000313" key="11">
    <source>
        <dbReference type="EMBL" id="EER59247.1"/>
    </source>
</evidence>
<dbReference type="AlphaFoldDB" id="C5T8E9"/>
<comment type="subcellular location">
    <subcellularLocation>
        <location evidence="2">Membrane</location>
    </subcellularLocation>
</comment>
<evidence type="ECO:0000256" key="1">
    <source>
        <dbReference type="ARBA" id="ARBA00000085"/>
    </source>
</evidence>
<reference evidence="11 12" key="1">
    <citation type="submission" date="2009-05" db="EMBL/GenBank/DDBJ databases">
        <title>The draft genome of Acidovorax delafieldii 2AN.</title>
        <authorList>
            <consortium name="US DOE Joint Genome Institute (JGI-PGF)"/>
            <person name="Lucas S."/>
            <person name="Copeland A."/>
            <person name="Lapidus A."/>
            <person name="Glavina del Rio T."/>
            <person name="Tice H."/>
            <person name="Bruce D."/>
            <person name="Goodwin L."/>
            <person name="Pitluck S."/>
            <person name="Larimer F."/>
            <person name="Land M.L."/>
            <person name="Hauser L."/>
            <person name="Shelobolina E.S."/>
            <person name="Picardal F."/>
            <person name="Roden E."/>
            <person name="Emerson D."/>
        </authorList>
    </citation>
    <scope>NUCLEOTIDE SEQUENCE [LARGE SCALE GENOMIC DNA]</scope>
    <source>
        <strain evidence="11 12">2AN</strain>
    </source>
</reference>
<dbReference type="EC" id="2.7.13.3" evidence="3"/>
<evidence type="ECO:0000259" key="10">
    <source>
        <dbReference type="PROSITE" id="PS50109"/>
    </source>
</evidence>
<dbReference type="InterPro" id="IPR004358">
    <property type="entry name" value="Sig_transdc_His_kin-like_C"/>
</dbReference>
<keyword evidence="4" id="KW-0597">Phosphoprotein</keyword>
<dbReference type="InterPro" id="IPR005467">
    <property type="entry name" value="His_kinase_dom"/>
</dbReference>
<dbReference type="GO" id="GO:0000160">
    <property type="term" value="P:phosphorelay signal transduction system"/>
    <property type="evidence" value="ECO:0007669"/>
    <property type="project" value="TreeGrafter"/>
</dbReference>
<keyword evidence="7 11" id="KW-0418">Kinase</keyword>
<dbReference type="GO" id="GO:0004673">
    <property type="term" value="F:protein histidine kinase activity"/>
    <property type="evidence" value="ECO:0007669"/>
    <property type="project" value="UniProtKB-EC"/>
</dbReference>
<evidence type="ECO:0000256" key="3">
    <source>
        <dbReference type="ARBA" id="ARBA00012438"/>
    </source>
</evidence>
<keyword evidence="5" id="KW-0808">Transferase</keyword>
<dbReference type="InterPro" id="IPR050428">
    <property type="entry name" value="TCS_sensor_his_kinase"/>
</dbReference>
<dbReference type="InterPro" id="IPR036890">
    <property type="entry name" value="HATPase_C_sf"/>
</dbReference>
<comment type="caution">
    <text evidence="11">The sequence shown here is derived from an EMBL/GenBank/DDBJ whole genome shotgun (WGS) entry which is preliminary data.</text>
</comment>
<evidence type="ECO:0000256" key="7">
    <source>
        <dbReference type="ARBA" id="ARBA00022777"/>
    </source>
</evidence>
<dbReference type="InterPro" id="IPR003594">
    <property type="entry name" value="HATPase_dom"/>
</dbReference>
<keyword evidence="6" id="KW-0812">Transmembrane</keyword>
<dbReference type="PROSITE" id="PS50109">
    <property type="entry name" value="HIS_KIN"/>
    <property type="match status" value="1"/>
</dbReference>
<comment type="catalytic activity">
    <reaction evidence="1">
        <text>ATP + protein L-histidine = ADP + protein N-phospho-L-histidine.</text>
        <dbReference type="EC" id="2.7.13.3"/>
    </reaction>
</comment>
<evidence type="ECO:0000256" key="4">
    <source>
        <dbReference type="ARBA" id="ARBA00022553"/>
    </source>
</evidence>
<dbReference type="Gene3D" id="3.30.565.10">
    <property type="entry name" value="Histidine kinase-like ATPase, C-terminal domain"/>
    <property type="match status" value="1"/>
</dbReference>
<dbReference type="PATRIC" id="fig|573060.9.peg.1855"/>
<name>C5T8E9_ACIDE</name>
<dbReference type="PRINTS" id="PR00344">
    <property type="entry name" value="BCTRLSENSOR"/>
</dbReference>
<dbReference type="EMBL" id="ACQT01000146">
    <property type="protein sequence ID" value="EER59247.1"/>
    <property type="molecule type" value="Genomic_DNA"/>
</dbReference>
<dbReference type="RefSeq" id="WP_005798466.1">
    <property type="nucleotide sequence ID" value="NZ_ACQT01000146.1"/>
</dbReference>
<dbReference type="SMART" id="SM00387">
    <property type="entry name" value="HATPase_c"/>
    <property type="match status" value="1"/>
</dbReference>
<evidence type="ECO:0000256" key="8">
    <source>
        <dbReference type="ARBA" id="ARBA00022989"/>
    </source>
</evidence>
<gene>
    <name evidence="11" type="ORF">AcdelDRAFT_3179</name>
</gene>
<evidence type="ECO:0000256" key="9">
    <source>
        <dbReference type="ARBA" id="ARBA00023136"/>
    </source>
</evidence>
<evidence type="ECO:0000256" key="2">
    <source>
        <dbReference type="ARBA" id="ARBA00004370"/>
    </source>
</evidence>
<sequence length="126" mass="13487">MVAADARRLAQLFGNLLENAVRYTDAGGTLRVHARCEGETAVVEFCDSAPGVSLEHLPRLFDRFYRVEASRNRASGGAGLGLAISRRIVEAHHGEISAQASALGGLCLVMRFPRLIASPAQRKDGA</sequence>
<evidence type="ECO:0000256" key="6">
    <source>
        <dbReference type="ARBA" id="ARBA00022692"/>
    </source>
</evidence>
<proteinExistence type="predicted"/>
<keyword evidence="12" id="KW-1185">Reference proteome</keyword>
<keyword evidence="9" id="KW-0472">Membrane</keyword>
<accession>C5T8E9</accession>